<keyword evidence="6 9" id="KW-0119">Carbohydrate metabolism</keyword>
<gene>
    <name evidence="14" type="ORF">IV56_GL001997</name>
</gene>
<dbReference type="PATRIC" id="fig|1293598.4.peg.2083"/>
<organism evidence="14 15">
    <name type="scientific">Lacticaseibacillus saniviri JCM 17471 = DSM 24301</name>
    <dbReference type="NCBI Taxonomy" id="1293598"/>
    <lineage>
        <taxon>Bacteria</taxon>
        <taxon>Bacillati</taxon>
        <taxon>Bacillota</taxon>
        <taxon>Bacilli</taxon>
        <taxon>Lactobacillales</taxon>
        <taxon>Lactobacillaceae</taxon>
        <taxon>Lacticaseibacillus</taxon>
    </lineage>
</organism>
<dbReference type="Gene3D" id="2.30.40.10">
    <property type="entry name" value="Urease, subunit C, domain 1"/>
    <property type="match status" value="1"/>
</dbReference>
<dbReference type="InterPro" id="IPR011059">
    <property type="entry name" value="Metal-dep_hydrolase_composite"/>
</dbReference>
<evidence type="ECO:0000256" key="6">
    <source>
        <dbReference type="ARBA" id="ARBA00023277"/>
    </source>
</evidence>
<evidence type="ECO:0000256" key="5">
    <source>
        <dbReference type="ARBA" id="ARBA00022801"/>
    </source>
</evidence>
<keyword evidence="15" id="KW-1185">Reference proteome</keyword>
<reference evidence="14 15" key="1">
    <citation type="journal article" date="2015" name="Genome Announc.">
        <title>Expanding the biotechnology potential of lactobacilli through comparative genomics of 213 strains and associated genera.</title>
        <authorList>
            <person name="Sun Z."/>
            <person name="Harris H.M."/>
            <person name="McCann A."/>
            <person name="Guo C."/>
            <person name="Argimon S."/>
            <person name="Zhang W."/>
            <person name="Yang X."/>
            <person name="Jeffery I.B."/>
            <person name="Cooney J.C."/>
            <person name="Kagawa T.F."/>
            <person name="Liu W."/>
            <person name="Song Y."/>
            <person name="Salvetti E."/>
            <person name="Wrobel A."/>
            <person name="Rasinkangas P."/>
            <person name="Parkhill J."/>
            <person name="Rea M.C."/>
            <person name="O'Sullivan O."/>
            <person name="Ritari J."/>
            <person name="Douillard F.P."/>
            <person name="Paul Ross R."/>
            <person name="Yang R."/>
            <person name="Briner A.E."/>
            <person name="Felis G.E."/>
            <person name="de Vos W.M."/>
            <person name="Barrangou R."/>
            <person name="Klaenhammer T.R."/>
            <person name="Caufield P.W."/>
            <person name="Cui Y."/>
            <person name="Zhang H."/>
            <person name="O'Toole P.W."/>
        </authorList>
    </citation>
    <scope>NUCLEOTIDE SEQUENCE [LARGE SCALE GENOMIC DNA]</scope>
    <source>
        <strain evidence="14 15">DSM 24301</strain>
    </source>
</reference>
<comment type="similarity">
    <text evidence="1 9">Belongs to the metallo-dependent hydrolases superfamily. NagA family.</text>
</comment>
<keyword evidence="4 12" id="KW-0479">Metal-binding</keyword>
<dbReference type="GO" id="GO:0008448">
    <property type="term" value="F:N-acetylglucosamine-6-phosphate deacetylase activity"/>
    <property type="evidence" value="ECO:0007669"/>
    <property type="project" value="UniProtKB-EC"/>
</dbReference>
<feature type="binding site" evidence="11">
    <location>
        <position position="142"/>
    </location>
    <ligand>
        <name>substrate</name>
    </ligand>
</feature>
<evidence type="ECO:0000256" key="10">
    <source>
        <dbReference type="PIRSR" id="PIRSR038994-1"/>
    </source>
</evidence>
<feature type="binding site" evidence="12">
    <location>
        <position position="197"/>
    </location>
    <ligand>
        <name>Zn(2+)</name>
        <dbReference type="ChEBI" id="CHEBI:29105"/>
    </ligand>
</feature>
<evidence type="ECO:0000256" key="2">
    <source>
        <dbReference type="ARBA" id="ARBA00011899"/>
    </source>
</evidence>
<proteinExistence type="inferred from homology"/>
<sequence length="382" mass="42092">MMAVTVLKHATIYTGLERIEDGYIRFDDKILAVGDMFDYRAEAGEQIIDLQGKTLVPGFIDVHAHGGYGFDAMDGDADQIDKMATAMMEHEGVTTVFATTMTQSVENIDKAMSGVKTAADRNPLIQGVHLEGPFINVQFKGAQPEEYIQNPNAELVARWNELSGNRVRLITYAPEDEGSQAFEDYLLAHNIVPSVGHSNATREQMLHSKATHVTHLYNAQREFKHREPGVTGHAMLEENMYAELIADGFHIVPDMLRLAFEQKGPERIDLVTDSMRSKGMPEGESELGGQKVFVKDKQARLADGTLAGSVLMFKDAFHNAMAFMGASVGEAVMMSSVNQAREFGLASKGTLEVGKDADINVFDPDMHLIETYSYGVKHTTKA</sequence>
<dbReference type="GO" id="GO:0046872">
    <property type="term" value="F:metal ion binding"/>
    <property type="evidence" value="ECO:0007669"/>
    <property type="project" value="UniProtKB-KW"/>
</dbReference>
<protein>
    <recommendedName>
        <fullName evidence="3">N-acetylglucosamine-6-phosphate deacetylase</fullName>
        <ecNumber evidence="2">3.5.1.25</ecNumber>
    </recommendedName>
</protein>
<evidence type="ECO:0000256" key="1">
    <source>
        <dbReference type="ARBA" id="ARBA00010716"/>
    </source>
</evidence>
<dbReference type="PANTHER" id="PTHR11113:SF14">
    <property type="entry name" value="N-ACETYLGLUCOSAMINE-6-PHOSPHATE DEACETYLASE"/>
    <property type="match status" value="1"/>
</dbReference>
<feature type="binding site" evidence="11">
    <location>
        <position position="226"/>
    </location>
    <ligand>
        <name>substrate</name>
    </ligand>
</feature>
<feature type="domain" description="Amidohydrolase-related" evidence="13">
    <location>
        <begin position="54"/>
        <end position="367"/>
    </location>
</feature>
<evidence type="ECO:0000256" key="11">
    <source>
        <dbReference type="PIRSR" id="PIRSR038994-2"/>
    </source>
</evidence>
<dbReference type="PIRSF" id="PIRSF038994">
    <property type="entry name" value="NagA"/>
    <property type="match status" value="1"/>
</dbReference>
<feature type="binding site" evidence="11">
    <location>
        <begin position="218"/>
        <end position="219"/>
    </location>
    <ligand>
        <name>substrate</name>
    </ligand>
</feature>
<evidence type="ECO:0000313" key="14">
    <source>
        <dbReference type="EMBL" id="KRO15998.1"/>
    </source>
</evidence>
<comment type="cofactor">
    <cofactor evidence="12">
        <name>a divalent metal cation</name>
        <dbReference type="ChEBI" id="CHEBI:60240"/>
    </cofactor>
    <text evidence="12">Binds 1 divalent metal cation per subunit.</text>
</comment>
<dbReference type="STRING" id="1293598.IV56_GL001997"/>
<dbReference type="Pfam" id="PF01979">
    <property type="entry name" value="Amidohydro_1"/>
    <property type="match status" value="1"/>
</dbReference>
<dbReference type="Gene3D" id="3.20.20.140">
    <property type="entry name" value="Metal-dependent hydrolases"/>
    <property type="match status" value="1"/>
</dbReference>
<keyword evidence="5 9" id="KW-0378">Hydrolase</keyword>
<dbReference type="GO" id="GO:0006046">
    <property type="term" value="P:N-acetylglucosamine catabolic process"/>
    <property type="evidence" value="ECO:0007669"/>
    <property type="project" value="TreeGrafter"/>
</dbReference>
<feature type="active site" description="Proton donor/acceptor" evidence="10">
    <location>
        <position position="273"/>
    </location>
</feature>
<dbReference type="SUPFAM" id="SSF51556">
    <property type="entry name" value="Metallo-dependent hydrolases"/>
    <property type="match status" value="1"/>
</dbReference>
<comment type="caution">
    <text evidence="14">The sequence shown here is derived from an EMBL/GenBank/DDBJ whole genome shotgun (WGS) entry which is preliminary data.</text>
</comment>
<evidence type="ECO:0000256" key="9">
    <source>
        <dbReference type="PIRNR" id="PIRNR038994"/>
    </source>
</evidence>
<name>A0A0R2MQY1_9LACO</name>
<feature type="binding site" evidence="12">
    <location>
        <position position="215"/>
    </location>
    <ligand>
        <name>Zn(2+)</name>
        <dbReference type="ChEBI" id="CHEBI:29105"/>
    </ligand>
</feature>
<feature type="binding site" evidence="11">
    <location>
        <begin position="306"/>
        <end position="308"/>
    </location>
    <ligand>
        <name>substrate</name>
    </ligand>
</feature>
<dbReference type="InterPro" id="IPR003764">
    <property type="entry name" value="GlcNAc_6-P_deAcase"/>
</dbReference>
<dbReference type="PANTHER" id="PTHR11113">
    <property type="entry name" value="N-ACETYLGLUCOSAMINE-6-PHOSPHATE DEACETYLASE"/>
    <property type="match status" value="1"/>
</dbReference>
<evidence type="ECO:0000256" key="3">
    <source>
        <dbReference type="ARBA" id="ARBA00018029"/>
    </source>
</evidence>
<accession>A0A0R2MQY1</accession>
<evidence type="ECO:0000256" key="7">
    <source>
        <dbReference type="ARBA" id="ARBA00047647"/>
    </source>
</evidence>
<evidence type="ECO:0000313" key="15">
    <source>
        <dbReference type="Proteomes" id="UP000050969"/>
    </source>
</evidence>
<dbReference type="SUPFAM" id="SSF51338">
    <property type="entry name" value="Composite domain of metallo-dependent hydrolases"/>
    <property type="match status" value="1"/>
</dbReference>
<dbReference type="EC" id="3.5.1.25" evidence="2"/>
<evidence type="ECO:0000259" key="13">
    <source>
        <dbReference type="Pfam" id="PF01979"/>
    </source>
</evidence>
<dbReference type="FunFam" id="3.20.20.140:FF:000004">
    <property type="entry name" value="N-acetylglucosamine-6-phosphate deacetylase"/>
    <property type="match status" value="1"/>
</dbReference>
<feature type="binding site" evidence="12">
    <location>
        <position position="131"/>
    </location>
    <ligand>
        <name>Zn(2+)</name>
        <dbReference type="ChEBI" id="CHEBI:29105"/>
    </ligand>
</feature>
<evidence type="ECO:0000256" key="4">
    <source>
        <dbReference type="ARBA" id="ARBA00022723"/>
    </source>
</evidence>
<dbReference type="InterPro" id="IPR006680">
    <property type="entry name" value="Amidohydro-rel"/>
</dbReference>
<dbReference type="InterPro" id="IPR032466">
    <property type="entry name" value="Metal_Hydrolase"/>
</dbReference>
<dbReference type="AlphaFoldDB" id="A0A0R2MQY1"/>
<comment type="pathway">
    <text evidence="8">Amino-sugar metabolism; N-acetylneuraminate degradation; D-fructose 6-phosphate from N-acetylneuraminate: step 4/5.</text>
</comment>
<evidence type="ECO:0000256" key="12">
    <source>
        <dbReference type="PIRSR" id="PIRSR038994-3"/>
    </source>
</evidence>
<comment type="catalytic activity">
    <reaction evidence="7">
        <text>N-acetyl-D-glucosamine 6-phosphate + H2O = D-glucosamine 6-phosphate + acetate</text>
        <dbReference type="Rhea" id="RHEA:22936"/>
        <dbReference type="ChEBI" id="CHEBI:15377"/>
        <dbReference type="ChEBI" id="CHEBI:30089"/>
        <dbReference type="ChEBI" id="CHEBI:57513"/>
        <dbReference type="ChEBI" id="CHEBI:58725"/>
        <dbReference type="EC" id="3.5.1.25"/>
    </reaction>
</comment>
<dbReference type="Proteomes" id="UP000050969">
    <property type="component" value="Unassembled WGS sequence"/>
</dbReference>
<evidence type="ECO:0000256" key="8">
    <source>
        <dbReference type="ARBA" id="ARBA00060590"/>
    </source>
</evidence>
<dbReference type="CDD" id="cd00854">
    <property type="entry name" value="NagA"/>
    <property type="match status" value="1"/>
</dbReference>
<feature type="binding site" evidence="11">
    <location>
        <position position="250"/>
    </location>
    <ligand>
        <name>substrate</name>
    </ligand>
</feature>
<dbReference type="NCBIfam" id="TIGR00221">
    <property type="entry name" value="nagA"/>
    <property type="match status" value="1"/>
</dbReference>
<dbReference type="EMBL" id="JQCE01000057">
    <property type="protein sequence ID" value="KRO15998.1"/>
    <property type="molecule type" value="Genomic_DNA"/>
</dbReference>